<accession>A0A1F7X649</accession>
<dbReference type="Pfam" id="PF14584">
    <property type="entry name" value="DUF4446"/>
    <property type="match status" value="1"/>
</dbReference>
<dbReference type="InterPro" id="IPR027981">
    <property type="entry name" value="DUF4446"/>
</dbReference>
<keyword evidence="1" id="KW-1133">Transmembrane helix</keyword>
<proteinExistence type="predicted"/>
<feature type="transmembrane region" description="Helical" evidence="1">
    <location>
        <begin position="6"/>
        <end position="27"/>
    </location>
</feature>
<dbReference type="Proteomes" id="UP000176939">
    <property type="component" value="Unassembled WGS sequence"/>
</dbReference>
<keyword evidence="1" id="KW-0812">Transmembrane</keyword>
<reference evidence="2 3" key="1">
    <citation type="journal article" date="2016" name="Nat. Commun.">
        <title>Thousands of microbial genomes shed light on interconnected biogeochemical processes in an aquifer system.</title>
        <authorList>
            <person name="Anantharaman K."/>
            <person name="Brown C.T."/>
            <person name="Hug L.A."/>
            <person name="Sharon I."/>
            <person name="Castelle C.J."/>
            <person name="Probst A.J."/>
            <person name="Thomas B.C."/>
            <person name="Singh A."/>
            <person name="Wilkins M.J."/>
            <person name="Karaoz U."/>
            <person name="Brodie E.L."/>
            <person name="Williams K.H."/>
            <person name="Hubbard S.S."/>
            <person name="Banfield J.F."/>
        </authorList>
    </citation>
    <scope>NUCLEOTIDE SEQUENCE [LARGE SCALE GENOMIC DNA]</scope>
</reference>
<evidence type="ECO:0008006" key="4">
    <source>
        <dbReference type="Google" id="ProtNLM"/>
    </source>
</evidence>
<comment type="caution">
    <text evidence="2">The sequence shown here is derived from an EMBL/GenBank/DDBJ whole genome shotgun (WGS) entry which is preliminary data.</text>
</comment>
<dbReference type="EMBL" id="MGFQ01000005">
    <property type="protein sequence ID" value="OGM10564.1"/>
    <property type="molecule type" value="Genomic_DNA"/>
</dbReference>
<keyword evidence="1" id="KW-0472">Membrane</keyword>
<sequence>MFQNLALFIILGVWLTILSLIFGWLFLKLNKLIKNTEEKSFVGAIEKIVSLEKENKKEIDELDKRIVNIVSDNLNHIQKMSLVRFNPFEETGGDHSFSIALLDGNSTGVVITGLHTRERTRLYVKPIKRGKCEFELSLEEQKALLKAQKE</sequence>
<dbReference type="AlphaFoldDB" id="A0A1F7X649"/>
<name>A0A1F7X649_9BACT</name>
<evidence type="ECO:0000313" key="3">
    <source>
        <dbReference type="Proteomes" id="UP000176939"/>
    </source>
</evidence>
<evidence type="ECO:0000313" key="2">
    <source>
        <dbReference type="EMBL" id="OGM10564.1"/>
    </source>
</evidence>
<organism evidence="2 3">
    <name type="scientific">Candidatus Woesebacteria bacterium RBG_13_36_22</name>
    <dbReference type="NCBI Taxonomy" id="1802478"/>
    <lineage>
        <taxon>Bacteria</taxon>
        <taxon>Candidatus Woeseibacteriota</taxon>
    </lineage>
</organism>
<evidence type="ECO:0000256" key="1">
    <source>
        <dbReference type="SAM" id="Phobius"/>
    </source>
</evidence>
<gene>
    <name evidence="2" type="ORF">A2Z67_04170</name>
</gene>
<protein>
    <recommendedName>
        <fullName evidence="4">DUF4446 domain-containing protein</fullName>
    </recommendedName>
</protein>